<evidence type="ECO:0000313" key="1">
    <source>
        <dbReference type="EMBL" id="KKN15280.1"/>
    </source>
</evidence>
<sequence>MADVPRILQINSLEFILQEIDSREFIEIEINTEDSEL</sequence>
<reference evidence="1" key="1">
    <citation type="journal article" date="2015" name="Nature">
        <title>Complex archaea that bridge the gap between prokaryotes and eukaryotes.</title>
        <authorList>
            <person name="Spang A."/>
            <person name="Saw J.H."/>
            <person name="Jorgensen S.L."/>
            <person name="Zaremba-Niedzwiedzka K."/>
            <person name="Martijn J."/>
            <person name="Lind A.E."/>
            <person name="van Eijk R."/>
            <person name="Schleper C."/>
            <person name="Guy L."/>
            <person name="Ettema T.J."/>
        </authorList>
    </citation>
    <scope>NUCLEOTIDE SEQUENCE</scope>
</reference>
<dbReference type="AlphaFoldDB" id="A0A0F9N6T3"/>
<dbReference type="EMBL" id="LAZR01003728">
    <property type="protein sequence ID" value="KKN15280.1"/>
    <property type="molecule type" value="Genomic_DNA"/>
</dbReference>
<organism evidence="1">
    <name type="scientific">marine sediment metagenome</name>
    <dbReference type="NCBI Taxonomy" id="412755"/>
    <lineage>
        <taxon>unclassified sequences</taxon>
        <taxon>metagenomes</taxon>
        <taxon>ecological metagenomes</taxon>
    </lineage>
</organism>
<protein>
    <submittedName>
        <fullName evidence="1">Uncharacterized protein</fullName>
    </submittedName>
</protein>
<proteinExistence type="predicted"/>
<comment type="caution">
    <text evidence="1">The sequence shown here is derived from an EMBL/GenBank/DDBJ whole genome shotgun (WGS) entry which is preliminary data.</text>
</comment>
<accession>A0A0F9N6T3</accession>
<name>A0A0F9N6T3_9ZZZZ</name>
<gene>
    <name evidence="1" type="ORF">LCGC14_0987670</name>
</gene>